<sequence>MLQTPPISPGAWLSNVIQLYKLKSSNYPIIVDFAMFLNHNGFFMSNNGAGNTTLNACIYGDNSAEDWICDVKFFNNKTDGLEVIGQEKFSKNEAIMNNPKFINLFEKLSERAFQSPPTSEYKMNIVFKDFHEGIKFLKMALACYRLETDYPYAKK</sequence>
<name>A0A845L6G0_HELGE</name>
<accession>A0A845L6G0</accession>
<organism evidence="1 2">
    <name type="scientific">Heliomicrobium gestii</name>
    <name type="common">Heliobacterium gestii</name>
    <dbReference type="NCBI Taxonomy" id="2699"/>
    <lineage>
        <taxon>Bacteria</taxon>
        <taxon>Bacillati</taxon>
        <taxon>Bacillota</taxon>
        <taxon>Clostridia</taxon>
        <taxon>Eubacteriales</taxon>
        <taxon>Heliobacteriaceae</taxon>
        <taxon>Heliomicrobium</taxon>
    </lineage>
</organism>
<proteinExistence type="predicted"/>
<dbReference type="OrthoDB" id="9958981at2"/>
<evidence type="ECO:0000313" key="1">
    <source>
        <dbReference type="EMBL" id="MZP41798.1"/>
    </source>
</evidence>
<protein>
    <submittedName>
        <fullName evidence="1">Uncharacterized protein</fullName>
    </submittedName>
</protein>
<evidence type="ECO:0000313" key="2">
    <source>
        <dbReference type="Proteomes" id="UP000471031"/>
    </source>
</evidence>
<gene>
    <name evidence="1" type="ORF">GTO89_01975</name>
</gene>
<reference evidence="1 2" key="1">
    <citation type="submission" date="2020-01" db="EMBL/GenBank/DDBJ databases">
        <title>Whole genome sequence of Heliobacterium gestii DSM 11169.</title>
        <authorList>
            <person name="Kyndt J.A."/>
            <person name="Meyer T.E."/>
        </authorList>
    </citation>
    <scope>NUCLEOTIDE SEQUENCE [LARGE SCALE GENOMIC DNA]</scope>
    <source>
        <strain evidence="1 2">DSM 11169</strain>
    </source>
</reference>
<dbReference type="Proteomes" id="UP000471031">
    <property type="component" value="Unassembled WGS sequence"/>
</dbReference>
<dbReference type="RefSeq" id="WP_161260364.1">
    <property type="nucleotide sequence ID" value="NZ_JAFBDC010000001.1"/>
</dbReference>
<keyword evidence="2" id="KW-1185">Reference proteome</keyword>
<dbReference type="AlphaFoldDB" id="A0A845L6G0"/>
<comment type="caution">
    <text evidence="1">The sequence shown here is derived from an EMBL/GenBank/DDBJ whole genome shotgun (WGS) entry which is preliminary data.</text>
</comment>
<dbReference type="EMBL" id="WXEX01000001">
    <property type="protein sequence ID" value="MZP41798.1"/>
    <property type="molecule type" value="Genomic_DNA"/>
</dbReference>